<reference evidence="7 8" key="1">
    <citation type="submission" date="2018-04" db="EMBL/GenBank/DDBJ databases">
        <authorList>
            <person name="Zhang X."/>
            <person name="Yuan J."/>
            <person name="Li F."/>
            <person name="Xiang J."/>
        </authorList>
    </citation>
    <scope>NUCLEOTIDE SEQUENCE [LARGE SCALE GENOMIC DNA]</scope>
    <source>
        <tissue evidence="7">Muscle</tissue>
    </source>
</reference>
<evidence type="ECO:0000256" key="3">
    <source>
        <dbReference type="ARBA" id="ARBA00022989"/>
    </source>
</evidence>
<feature type="transmembrane region" description="Helical" evidence="6">
    <location>
        <begin position="12"/>
        <end position="35"/>
    </location>
</feature>
<dbReference type="Proteomes" id="UP000283509">
    <property type="component" value="Unassembled WGS sequence"/>
</dbReference>
<name>A0A423SV38_PENVA</name>
<dbReference type="GO" id="GO:0016020">
    <property type="term" value="C:membrane"/>
    <property type="evidence" value="ECO:0007669"/>
    <property type="project" value="UniProtKB-SubCell"/>
</dbReference>
<keyword evidence="8" id="KW-1185">Reference proteome</keyword>
<evidence type="ECO:0000256" key="2">
    <source>
        <dbReference type="ARBA" id="ARBA00022692"/>
    </source>
</evidence>
<reference evidence="7 8" key="2">
    <citation type="submission" date="2019-01" db="EMBL/GenBank/DDBJ databases">
        <title>The decoding of complex shrimp genome reveals the adaptation for benthos swimmer, frequently molting mechanism and breeding impact on genome.</title>
        <authorList>
            <person name="Sun Y."/>
            <person name="Gao Y."/>
            <person name="Yu Y."/>
        </authorList>
    </citation>
    <scope>NUCLEOTIDE SEQUENCE [LARGE SCALE GENOMIC DNA]</scope>
    <source>
        <tissue evidence="7">Muscle</tissue>
    </source>
</reference>
<dbReference type="EMBL" id="QCYY01002718">
    <property type="protein sequence ID" value="ROT68097.1"/>
    <property type="molecule type" value="Genomic_DNA"/>
</dbReference>
<dbReference type="AlphaFoldDB" id="A0A423SV38"/>
<evidence type="ECO:0000256" key="1">
    <source>
        <dbReference type="ARBA" id="ARBA00004141"/>
    </source>
</evidence>
<feature type="transmembrane region" description="Helical" evidence="6">
    <location>
        <begin position="96"/>
        <end position="114"/>
    </location>
</feature>
<keyword evidence="2 6" id="KW-0812">Transmembrane</keyword>
<evidence type="ECO:0000256" key="4">
    <source>
        <dbReference type="ARBA" id="ARBA00023136"/>
    </source>
</evidence>
<gene>
    <name evidence="7" type="ORF">C7M84_013770</name>
</gene>
<comment type="caution">
    <text evidence="7">The sequence shown here is derived from an EMBL/GenBank/DDBJ whole genome shotgun (WGS) entry which is preliminary data.</text>
</comment>
<proteinExistence type="predicted"/>
<keyword evidence="3 6" id="KW-1133">Transmembrane helix</keyword>
<dbReference type="Pfam" id="PF14934">
    <property type="entry name" value="TMEM254"/>
    <property type="match status" value="1"/>
</dbReference>
<dbReference type="PANTHER" id="PTHR34104:SF3">
    <property type="entry name" value="TRANSMEMBRANE PROTEIN 254"/>
    <property type="match status" value="1"/>
</dbReference>
<evidence type="ECO:0000256" key="5">
    <source>
        <dbReference type="ARBA" id="ARBA00034834"/>
    </source>
</evidence>
<evidence type="ECO:0000313" key="7">
    <source>
        <dbReference type="EMBL" id="ROT68097.1"/>
    </source>
</evidence>
<keyword evidence="4 6" id="KW-0472">Membrane</keyword>
<organism evidence="7 8">
    <name type="scientific">Penaeus vannamei</name>
    <name type="common">Whiteleg shrimp</name>
    <name type="synonym">Litopenaeus vannamei</name>
    <dbReference type="NCBI Taxonomy" id="6689"/>
    <lineage>
        <taxon>Eukaryota</taxon>
        <taxon>Metazoa</taxon>
        <taxon>Ecdysozoa</taxon>
        <taxon>Arthropoda</taxon>
        <taxon>Crustacea</taxon>
        <taxon>Multicrustacea</taxon>
        <taxon>Malacostraca</taxon>
        <taxon>Eumalacostraca</taxon>
        <taxon>Eucarida</taxon>
        <taxon>Decapoda</taxon>
        <taxon>Dendrobranchiata</taxon>
        <taxon>Penaeoidea</taxon>
        <taxon>Penaeidae</taxon>
        <taxon>Penaeus</taxon>
    </lineage>
</organism>
<dbReference type="PANTHER" id="PTHR34104">
    <property type="entry name" value="TRANSMEMBRANE PROTEIN 254"/>
    <property type="match status" value="1"/>
</dbReference>
<evidence type="ECO:0000313" key="8">
    <source>
        <dbReference type="Proteomes" id="UP000283509"/>
    </source>
</evidence>
<sequence length="130" mass="14810">MGKYKKLSSSYFKFVNPLIIAMVGAAMYLMVMAWLDPKGVSPVFFGRVAEFISWVGTENNDLMKQLTLSTVAIHAFESILALYYCQKLKLDSGVTCCWMIQTLFMGIFSLRFLIWPQREEKSAGNSKKNK</sequence>
<dbReference type="InterPro" id="IPR028110">
    <property type="entry name" value="TMEM254"/>
</dbReference>
<comment type="subcellular location">
    <subcellularLocation>
        <location evidence="1">Membrane</location>
        <topology evidence="1">Multi-pass membrane protein</topology>
    </subcellularLocation>
</comment>
<protein>
    <recommendedName>
        <fullName evidence="5">Transmembrane protein 254</fullName>
    </recommendedName>
</protein>
<evidence type="ECO:0000256" key="6">
    <source>
        <dbReference type="SAM" id="Phobius"/>
    </source>
</evidence>
<dbReference type="OrthoDB" id="9984821at2759"/>
<accession>A0A423SV38</accession>